<dbReference type="InterPro" id="IPR053925">
    <property type="entry name" value="RecX_HTH_3rd"/>
</dbReference>
<comment type="subcellular location">
    <subcellularLocation>
        <location evidence="1 5">Cytoplasm</location>
    </subcellularLocation>
</comment>
<evidence type="ECO:0000313" key="9">
    <source>
        <dbReference type="EMBL" id="BAW80762.1"/>
    </source>
</evidence>
<comment type="function">
    <text evidence="5">Modulates RecA activity.</text>
</comment>
<sequence length="150" mass="18048">MNEGELLIIRNLILEMLARREHSAWELERKLVARGYQPYSIKAVLTDLCRDNIQSDQRFTEIYICSRVDRGFGPYRIMAELKERGISKDLITYYLEREEQWGRQVVEARNKRFGQKIPSNLKERNQQIRFLQYRGFTQDQINYALNEIDR</sequence>
<dbReference type="PANTHER" id="PTHR33602">
    <property type="entry name" value="REGULATORY PROTEIN RECX FAMILY PROTEIN"/>
    <property type="match status" value="1"/>
</dbReference>
<evidence type="ECO:0000259" key="7">
    <source>
        <dbReference type="Pfam" id="PF21981"/>
    </source>
</evidence>
<evidence type="ECO:0000256" key="1">
    <source>
        <dbReference type="ARBA" id="ARBA00004496"/>
    </source>
</evidence>
<dbReference type="Pfam" id="PF02631">
    <property type="entry name" value="RecX_HTH2"/>
    <property type="match status" value="1"/>
</dbReference>
<evidence type="ECO:0000256" key="2">
    <source>
        <dbReference type="ARBA" id="ARBA00009695"/>
    </source>
</evidence>
<gene>
    <name evidence="5" type="primary">recX</name>
    <name evidence="9" type="ORF">TAO_1392</name>
</gene>
<organism evidence="9 10">
    <name type="scientific">Candidatus Nitrosoglobus terrae</name>
    <dbReference type="NCBI Taxonomy" id="1630141"/>
    <lineage>
        <taxon>Bacteria</taxon>
        <taxon>Pseudomonadati</taxon>
        <taxon>Pseudomonadota</taxon>
        <taxon>Gammaproteobacteria</taxon>
        <taxon>Chromatiales</taxon>
        <taxon>Chromatiaceae</taxon>
        <taxon>Candidatus Nitrosoglobus</taxon>
    </lineage>
</organism>
<dbReference type="AlphaFoldDB" id="A0A1Q2SNQ9"/>
<feature type="domain" description="RecX second three-helical" evidence="6">
    <location>
        <begin position="55"/>
        <end position="92"/>
    </location>
</feature>
<feature type="domain" description="RecX first three-helical" evidence="8">
    <location>
        <begin position="11"/>
        <end position="48"/>
    </location>
</feature>
<proteinExistence type="inferred from homology"/>
<dbReference type="Proteomes" id="UP000243679">
    <property type="component" value="Chromosome"/>
</dbReference>
<dbReference type="PANTHER" id="PTHR33602:SF1">
    <property type="entry name" value="REGULATORY PROTEIN RECX FAMILY PROTEIN"/>
    <property type="match status" value="1"/>
</dbReference>
<dbReference type="Pfam" id="PF21981">
    <property type="entry name" value="RecX_HTH3"/>
    <property type="match status" value="1"/>
</dbReference>
<evidence type="ECO:0000256" key="5">
    <source>
        <dbReference type="HAMAP-Rule" id="MF_01114"/>
    </source>
</evidence>
<evidence type="ECO:0000256" key="4">
    <source>
        <dbReference type="ARBA" id="ARBA00022490"/>
    </source>
</evidence>
<dbReference type="Pfam" id="PF21982">
    <property type="entry name" value="RecX_HTH1"/>
    <property type="match status" value="1"/>
</dbReference>
<dbReference type="GO" id="GO:0005737">
    <property type="term" value="C:cytoplasm"/>
    <property type="evidence" value="ECO:0007669"/>
    <property type="project" value="UniProtKB-SubCell"/>
</dbReference>
<reference evidence="9 10" key="1">
    <citation type="journal article" date="2017" name="ISME J.">
        <title>An acid-tolerant ammonia-oxidizing ?-proteobacterium from soil.</title>
        <authorList>
            <person name="Hayatsu M."/>
            <person name="Tago K."/>
            <person name="Uchiyama I."/>
            <person name="Toyoda A."/>
            <person name="Wang Y."/>
            <person name="Shimomura Y."/>
            <person name="Okubo T."/>
            <person name="Kurisu F."/>
            <person name="Hirono Y."/>
            <person name="Nonaka K."/>
            <person name="Akiyama H."/>
            <person name="Itoh T."/>
            <person name="Takami H."/>
        </authorList>
    </citation>
    <scope>NUCLEOTIDE SEQUENCE [LARGE SCALE GENOMIC DNA]</scope>
    <source>
        <strain evidence="9 10">TAO100</strain>
    </source>
</reference>
<feature type="domain" description="RecX third three-helical" evidence="7">
    <location>
        <begin position="106"/>
        <end position="145"/>
    </location>
</feature>
<evidence type="ECO:0000313" key="10">
    <source>
        <dbReference type="Proteomes" id="UP000243679"/>
    </source>
</evidence>
<name>A0A1Q2SNQ9_9GAMM</name>
<dbReference type="InterPro" id="IPR053924">
    <property type="entry name" value="RecX_HTH_2nd"/>
</dbReference>
<comment type="similarity">
    <text evidence="2 5">Belongs to the RecX family.</text>
</comment>
<evidence type="ECO:0000259" key="8">
    <source>
        <dbReference type="Pfam" id="PF21982"/>
    </source>
</evidence>
<protein>
    <recommendedName>
        <fullName evidence="3 5">Regulatory protein RecX</fullName>
    </recommendedName>
</protein>
<keyword evidence="10" id="KW-1185">Reference proteome</keyword>
<accession>A0A1Q2SNQ9</accession>
<dbReference type="RefSeq" id="WP_096527273.1">
    <property type="nucleotide sequence ID" value="NZ_AP014836.1"/>
</dbReference>
<keyword evidence="4 5" id="KW-0963">Cytoplasm</keyword>
<evidence type="ECO:0000259" key="6">
    <source>
        <dbReference type="Pfam" id="PF02631"/>
    </source>
</evidence>
<dbReference type="InterPro" id="IPR036388">
    <property type="entry name" value="WH-like_DNA-bd_sf"/>
</dbReference>
<dbReference type="EMBL" id="AP014836">
    <property type="protein sequence ID" value="BAW80762.1"/>
    <property type="molecule type" value="Genomic_DNA"/>
</dbReference>
<dbReference type="InterPro" id="IPR053926">
    <property type="entry name" value="RecX_HTH_1st"/>
</dbReference>
<dbReference type="InterPro" id="IPR003783">
    <property type="entry name" value="Regulatory_RecX"/>
</dbReference>
<evidence type="ECO:0000256" key="3">
    <source>
        <dbReference type="ARBA" id="ARBA00018111"/>
    </source>
</evidence>
<dbReference type="Gene3D" id="1.10.10.10">
    <property type="entry name" value="Winged helix-like DNA-binding domain superfamily/Winged helix DNA-binding domain"/>
    <property type="match status" value="3"/>
</dbReference>
<dbReference type="GO" id="GO:0006282">
    <property type="term" value="P:regulation of DNA repair"/>
    <property type="evidence" value="ECO:0007669"/>
    <property type="project" value="UniProtKB-UniRule"/>
</dbReference>
<dbReference type="HAMAP" id="MF_01114">
    <property type="entry name" value="RecX"/>
    <property type="match status" value="1"/>
</dbReference>
<dbReference type="OrthoDB" id="7066780at2"/>
<dbReference type="KEGG" id="ntt:TAO_1392"/>